<evidence type="ECO:0000313" key="2">
    <source>
        <dbReference type="Proteomes" id="UP000031057"/>
    </source>
</evidence>
<dbReference type="AlphaFoldDB" id="A0A0B1ZGL5"/>
<reference evidence="1 2" key="1">
    <citation type="submission" date="2014-10" db="EMBL/GenBank/DDBJ databases">
        <title>Genome sequence of Novosphingobium malaysiense MUSC 273(T).</title>
        <authorList>
            <person name="Lee L.-H."/>
        </authorList>
    </citation>
    <scope>NUCLEOTIDE SEQUENCE [LARGE SCALE GENOMIC DNA]</scope>
    <source>
        <strain evidence="1 2">MUSC 273</strain>
    </source>
</reference>
<accession>A0A0B1ZGL5</accession>
<gene>
    <name evidence="1" type="ORF">LK12_16415</name>
</gene>
<name>A0A0B1ZGL5_9SPHN</name>
<protein>
    <submittedName>
        <fullName evidence="1">Uncharacterized protein</fullName>
    </submittedName>
</protein>
<sequence length="69" mass="7274">MFSKAATSEDALKASIEALRQIVVFYDEQGLQLPAVHAATALEAAQIALENGEVHDLTEASGVHEGPNV</sequence>
<evidence type="ECO:0000313" key="1">
    <source>
        <dbReference type="EMBL" id="KHK90236.1"/>
    </source>
</evidence>
<dbReference type="EMBL" id="JTDI01000005">
    <property type="protein sequence ID" value="KHK90236.1"/>
    <property type="molecule type" value="Genomic_DNA"/>
</dbReference>
<keyword evidence="2" id="KW-1185">Reference proteome</keyword>
<dbReference type="Proteomes" id="UP000031057">
    <property type="component" value="Unassembled WGS sequence"/>
</dbReference>
<proteinExistence type="predicted"/>
<comment type="caution">
    <text evidence="1">The sequence shown here is derived from an EMBL/GenBank/DDBJ whole genome shotgun (WGS) entry which is preliminary data.</text>
</comment>
<organism evidence="1 2">
    <name type="scientific">Novosphingobium malaysiense</name>
    <dbReference type="NCBI Taxonomy" id="1348853"/>
    <lineage>
        <taxon>Bacteria</taxon>
        <taxon>Pseudomonadati</taxon>
        <taxon>Pseudomonadota</taxon>
        <taxon>Alphaproteobacteria</taxon>
        <taxon>Sphingomonadales</taxon>
        <taxon>Sphingomonadaceae</taxon>
        <taxon>Novosphingobium</taxon>
    </lineage>
</organism>